<dbReference type="EMBL" id="CP097289">
    <property type="protein sequence ID" value="UQT56732.1"/>
    <property type="molecule type" value="Genomic_DNA"/>
</dbReference>
<feature type="compositionally biased region" description="Low complexity" evidence="1">
    <location>
        <begin position="38"/>
        <end position="52"/>
    </location>
</feature>
<evidence type="ECO:0000256" key="2">
    <source>
        <dbReference type="SAM" id="Phobius"/>
    </source>
</evidence>
<keyword evidence="2" id="KW-0812">Transmembrane</keyword>
<feature type="region of interest" description="Disordered" evidence="1">
    <location>
        <begin position="95"/>
        <end position="123"/>
    </location>
</feature>
<feature type="compositionally biased region" description="Gly residues" evidence="1">
    <location>
        <begin position="320"/>
        <end position="341"/>
    </location>
</feature>
<feature type="region of interest" description="Disordered" evidence="1">
    <location>
        <begin position="158"/>
        <end position="375"/>
    </location>
</feature>
<name>A0ABY4PSB0_9ACTN</name>
<evidence type="ECO:0000313" key="3">
    <source>
        <dbReference type="EMBL" id="UQT56732.1"/>
    </source>
</evidence>
<feature type="compositionally biased region" description="Basic and acidic residues" evidence="1">
    <location>
        <begin position="241"/>
        <end position="252"/>
    </location>
</feature>
<feature type="compositionally biased region" description="Pro residues" evidence="1">
    <location>
        <begin position="344"/>
        <end position="357"/>
    </location>
</feature>
<feature type="compositionally biased region" description="Gly residues" evidence="1">
    <location>
        <begin position="303"/>
        <end position="312"/>
    </location>
</feature>
<feature type="region of interest" description="Disordered" evidence="1">
    <location>
        <begin position="16"/>
        <end position="52"/>
    </location>
</feature>
<reference evidence="3 4" key="1">
    <citation type="submission" date="2022-05" db="EMBL/GenBank/DDBJ databases">
        <authorList>
            <person name="Zhou X."/>
            <person name="Li K."/>
            <person name="Man Y."/>
        </authorList>
    </citation>
    <scope>NUCLEOTIDE SEQUENCE [LARGE SCALE GENOMIC DNA]</scope>
    <source>
        <strain evidence="3 4">MS405</strain>
    </source>
</reference>
<proteinExistence type="predicted"/>
<sequence>MADEDYRWLDREAAERLLSGDPFDGTDGTDGTDGVDGTDGIDSTDPQAREQAAQLAKALAALAADDRAGSVVPADISSELPGEAAALAAFREARGPHARTASTRVGAGETVHIGRSSESPRPARWARPLRYGLAAVLAGCMIGGVAVAAGTGVLPSPFGDRDKPGPAASASSVASPEPLSSPSDDASSAPDVEPDDVTTTPEDPTREPGSSAPPQEVEDPKSTSKGGNGGAGTTQPGSGDPQREDEASDWYRKVVSACRDYRSGELQGDKRRRLEEAAKGPRRVTEFCGRVLDGSGNDREHNGGSGDGGNGGDDGDNGGDGDQGNGDGTSGGGNDHWGNGGSSPVPPIVAPSVPHPAPTVTASYSAQPVLPDNGS</sequence>
<dbReference type="RefSeq" id="WP_249588186.1">
    <property type="nucleotide sequence ID" value="NZ_BAAAQL010000010.1"/>
</dbReference>
<keyword evidence="2" id="KW-0472">Membrane</keyword>
<keyword evidence="4" id="KW-1185">Reference proteome</keyword>
<accession>A0ABY4PSB0</accession>
<feature type="transmembrane region" description="Helical" evidence="2">
    <location>
        <begin position="131"/>
        <end position="154"/>
    </location>
</feature>
<gene>
    <name evidence="3" type="ORF">M4V62_17405</name>
</gene>
<evidence type="ECO:0000313" key="4">
    <source>
        <dbReference type="Proteomes" id="UP000829992"/>
    </source>
</evidence>
<dbReference type="Proteomes" id="UP000829992">
    <property type="component" value="Chromosome"/>
</dbReference>
<feature type="compositionally biased region" description="Low complexity" evidence="1">
    <location>
        <begin position="166"/>
        <end position="202"/>
    </location>
</feature>
<feature type="compositionally biased region" description="Basic and acidic residues" evidence="1">
    <location>
        <begin position="259"/>
        <end position="285"/>
    </location>
</feature>
<evidence type="ECO:0000256" key="1">
    <source>
        <dbReference type="SAM" id="MobiDB-lite"/>
    </source>
</evidence>
<keyword evidence="2" id="KW-1133">Transmembrane helix</keyword>
<protein>
    <submittedName>
        <fullName evidence="3">Uncharacterized protein</fullName>
    </submittedName>
</protein>
<organism evidence="3 4">
    <name type="scientific">Streptomyces durmitorensis</name>
    <dbReference type="NCBI Taxonomy" id="319947"/>
    <lineage>
        <taxon>Bacteria</taxon>
        <taxon>Bacillati</taxon>
        <taxon>Actinomycetota</taxon>
        <taxon>Actinomycetes</taxon>
        <taxon>Kitasatosporales</taxon>
        <taxon>Streptomycetaceae</taxon>
        <taxon>Streptomyces</taxon>
    </lineage>
</organism>